<dbReference type="SUPFAM" id="SSF103473">
    <property type="entry name" value="MFS general substrate transporter"/>
    <property type="match status" value="1"/>
</dbReference>
<feature type="transmembrane region" description="Helical" evidence="7">
    <location>
        <begin position="12"/>
        <end position="35"/>
    </location>
</feature>
<dbReference type="PANTHER" id="PTHR48023:SF4">
    <property type="entry name" value="D-XYLOSE-PROTON SYMPORTER-LIKE 2"/>
    <property type="match status" value="1"/>
</dbReference>
<dbReference type="Gramene" id="PRQ32111">
    <property type="protein sequence ID" value="PRQ32111"/>
    <property type="gene ID" value="RchiOBHm_Chr5g0042731"/>
</dbReference>
<evidence type="ECO:0000256" key="7">
    <source>
        <dbReference type="SAM" id="Phobius"/>
    </source>
</evidence>
<evidence type="ECO:0000256" key="1">
    <source>
        <dbReference type="ARBA" id="ARBA00004141"/>
    </source>
</evidence>
<dbReference type="Proteomes" id="UP000238479">
    <property type="component" value="Chromosome 5"/>
</dbReference>
<keyword evidence="5 7" id="KW-1133">Transmembrane helix</keyword>
<evidence type="ECO:0000256" key="5">
    <source>
        <dbReference type="ARBA" id="ARBA00022989"/>
    </source>
</evidence>
<evidence type="ECO:0000313" key="9">
    <source>
        <dbReference type="EMBL" id="PRQ32111.1"/>
    </source>
</evidence>
<keyword evidence="3" id="KW-0813">Transport</keyword>
<evidence type="ECO:0000259" key="8">
    <source>
        <dbReference type="PROSITE" id="PS50850"/>
    </source>
</evidence>
<dbReference type="GO" id="GO:0022857">
    <property type="term" value="F:transmembrane transporter activity"/>
    <property type="evidence" value="ECO:0007669"/>
    <property type="project" value="InterPro"/>
</dbReference>
<dbReference type="Gene3D" id="1.20.1250.20">
    <property type="entry name" value="MFS general substrate transporter like domains"/>
    <property type="match status" value="1"/>
</dbReference>
<comment type="similarity">
    <text evidence="2">Belongs to the major facilitator superfamily. Sugar transporter (TC 2.A.1.1) family.</text>
</comment>
<accession>A0A2P6QD61</accession>
<feature type="domain" description="Major facilitator superfamily (MFS) profile" evidence="8">
    <location>
        <begin position="1"/>
        <end position="81"/>
    </location>
</feature>
<organism evidence="9 10">
    <name type="scientific">Rosa chinensis</name>
    <name type="common">China rose</name>
    <dbReference type="NCBI Taxonomy" id="74649"/>
    <lineage>
        <taxon>Eukaryota</taxon>
        <taxon>Viridiplantae</taxon>
        <taxon>Streptophyta</taxon>
        <taxon>Embryophyta</taxon>
        <taxon>Tracheophyta</taxon>
        <taxon>Spermatophyta</taxon>
        <taxon>Magnoliopsida</taxon>
        <taxon>eudicotyledons</taxon>
        <taxon>Gunneridae</taxon>
        <taxon>Pentapetalae</taxon>
        <taxon>rosids</taxon>
        <taxon>fabids</taxon>
        <taxon>Rosales</taxon>
        <taxon>Rosaceae</taxon>
        <taxon>Rosoideae</taxon>
        <taxon>Rosoideae incertae sedis</taxon>
        <taxon>Rosa</taxon>
    </lineage>
</organism>
<keyword evidence="6 7" id="KW-0472">Membrane</keyword>
<dbReference type="GO" id="GO:0016020">
    <property type="term" value="C:membrane"/>
    <property type="evidence" value="ECO:0007669"/>
    <property type="project" value="UniProtKB-SubCell"/>
</dbReference>
<comment type="caution">
    <text evidence="9">The sequence shown here is derived from an EMBL/GenBank/DDBJ whole genome shotgun (WGS) entry which is preliminary data.</text>
</comment>
<keyword evidence="4 7" id="KW-0812">Transmembrane</keyword>
<dbReference type="InterPro" id="IPR036259">
    <property type="entry name" value="MFS_trans_sf"/>
</dbReference>
<dbReference type="InterPro" id="IPR005828">
    <property type="entry name" value="MFS_sugar_transport-like"/>
</dbReference>
<evidence type="ECO:0000256" key="2">
    <source>
        <dbReference type="ARBA" id="ARBA00010992"/>
    </source>
</evidence>
<name>A0A2P6QD61_ROSCH</name>
<keyword evidence="9" id="KW-0762">Sugar transport</keyword>
<evidence type="ECO:0000256" key="4">
    <source>
        <dbReference type="ARBA" id="ARBA00022692"/>
    </source>
</evidence>
<evidence type="ECO:0000313" key="10">
    <source>
        <dbReference type="Proteomes" id="UP000238479"/>
    </source>
</evidence>
<keyword evidence="10" id="KW-1185">Reference proteome</keyword>
<dbReference type="PANTHER" id="PTHR48023">
    <property type="entry name" value="D-XYLOSE-PROTON SYMPORTER-LIKE 2"/>
    <property type="match status" value="1"/>
</dbReference>
<dbReference type="InterPro" id="IPR050820">
    <property type="entry name" value="MFS_Sugar_Transporter"/>
</dbReference>
<proteinExistence type="inferred from homology"/>
<dbReference type="Pfam" id="PF00083">
    <property type="entry name" value="Sugar_tr"/>
    <property type="match status" value="1"/>
</dbReference>
<dbReference type="AlphaFoldDB" id="A0A2P6QD61"/>
<sequence length="81" mass="9328">MAETAPSQIRGQLLSLEEFFIVFGMVVLLCSWYLADVFGGWRYMYGPSIHLAVIMGIRMWWLPESPRWILLPYGGKETGMI</sequence>
<evidence type="ECO:0000256" key="6">
    <source>
        <dbReference type="ARBA" id="ARBA00023136"/>
    </source>
</evidence>
<dbReference type="GO" id="GO:1904659">
    <property type="term" value="P:D-glucose transmembrane transport"/>
    <property type="evidence" value="ECO:0007669"/>
    <property type="project" value="TreeGrafter"/>
</dbReference>
<reference evidence="9 10" key="1">
    <citation type="journal article" date="2018" name="Nat. Genet.">
        <title>The Rosa genome provides new insights in the design of modern roses.</title>
        <authorList>
            <person name="Bendahmane M."/>
        </authorList>
    </citation>
    <scope>NUCLEOTIDE SEQUENCE [LARGE SCALE GENOMIC DNA]</scope>
    <source>
        <strain evidence="10">cv. Old Blush</strain>
    </source>
</reference>
<comment type="subcellular location">
    <subcellularLocation>
        <location evidence="1">Membrane</location>
        <topology evidence="1">Multi-pass membrane protein</topology>
    </subcellularLocation>
</comment>
<dbReference type="EMBL" id="PDCK01000043">
    <property type="protein sequence ID" value="PRQ32111.1"/>
    <property type="molecule type" value="Genomic_DNA"/>
</dbReference>
<dbReference type="InterPro" id="IPR020846">
    <property type="entry name" value="MFS_dom"/>
</dbReference>
<protein>
    <submittedName>
        <fullName evidence="9">Putative major facilitator, sugar transporter, major facilitator superfamily</fullName>
    </submittedName>
</protein>
<gene>
    <name evidence="9" type="ORF">RchiOBHm_Chr5g0042731</name>
</gene>
<dbReference type="PROSITE" id="PS50850">
    <property type="entry name" value="MFS"/>
    <property type="match status" value="1"/>
</dbReference>
<evidence type="ECO:0000256" key="3">
    <source>
        <dbReference type="ARBA" id="ARBA00022448"/>
    </source>
</evidence>
<feature type="transmembrane region" description="Helical" evidence="7">
    <location>
        <begin position="41"/>
        <end position="61"/>
    </location>
</feature>